<protein>
    <submittedName>
        <fullName evidence="1">DNA primase</fullName>
    </submittedName>
</protein>
<keyword evidence="2" id="KW-1185">Reference proteome</keyword>
<evidence type="ECO:0000313" key="1">
    <source>
        <dbReference type="EMBL" id="QZE14047.1"/>
    </source>
</evidence>
<evidence type="ECO:0000313" key="2">
    <source>
        <dbReference type="Proteomes" id="UP000826212"/>
    </source>
</evidence>
<proteinExistence type="predicted"/>
<gene>
    <name evidence="1" type="primary">dnaG</name>
    <name evidence="1" type="ORF">K4L44_16190</name>
</gene>
<reference evidence="1" key="1">
    <citation type="submission" date="2021-08" db="EMBL/GenBank/DDBJ databases">
        <title>Novel anaerobic bacterium isolated from sea squirt in East Sea, Republic of Korea.</title>
        <authorList>
            <person name="Nguyen T.H."/>
            <person name="Li Z."/>
            <person name="Lee Y.-J."/>
            <person name="Ko J."/>
            <person name="Kim S.-G."/>
        </authorList>
    </citation>
    <scope>NUCLEOTIDE SEQUENCE</scope>
    <source>
        <strain evidence="1">KCTC 25031</strain>
    </source>
</reference>
<dbReference type="Proteomes" id="UP000826212">
    <property type="component" value="Chromosome"/>
</dbReference>
<accession>A0AC61NEN9</accession>
<sequence>MIEQKIIDKIIQSLPPIDQIISNYLTLKPKGDHMVGICPFHNGSVPTLMVYNNPGIYRCVECNRAGNILQFIMEHETLSFEQTLQLVIDKYQISLPDDWHDKEENNLSQPQKLIQLAEWCKNYFRNQLTDTDEGKSIALNYLTHRGIDIEAINSFQLGYCPKAHGEMTKQAQVEGATIEDLEQIGVTIRRDNWIRDRFESRVIFPIFNISGKTIGFGGRTMAENKEKKIAKYINSPETEIYHKSHVLYGLYQAKKEIINQQNCYIVEGYTDVISMHMAGVHNVVASAGTSLTMDQVRLLRRFTDTVTIIYDGDSAGIGAAIRGVELILQEGMFVKVVPLPEGEDPDSFARSNSQFKDYVQRNEKDFIEYASIARLNQTQNDPISRATAISEIVRLISIIPYLHLRMKYMRECSRLMQIREENLYLELRKFQEKHAEQLHKKSRNNPIPSHLEAMNLSQEVNPFDLEEQEILRFLLRYGPMDLMDENIEGTNRKRTLKVANYIFNELDADQLSSINPLYQKILDEYKAHLNEFNFEPNRYFIHHPDIHVSKFASKLLTNKYVESKMWVQQGNYIEHTEDILFTLIPKVVENYKLSRVRVMIKEKIKGLAMINNQTDFEKILELQQEIQNLKMIEKELSASLGQRTING</sequence>
<organism evidence="1 2">
    <name type="scientific">Halosquirtibacter laminarini</name>
    <dbReference type="NCBI Taxonomy" id="3374600"/>
    <lineage>
        <taxon>Bacteria</taxon>
        <taxon>Pseudomonadati</taxon>
        <taxon>Bacteroidota</taxon>
        <taxon>Bacteroidia</taxon>
        <taxon>Marinilabiliales</taxon>
        <taxon>Prolixibacteraceae</taxon>
        <taxon>Halosquirtibacter</taxon>
    </lineage>
</organism>
<name>A0AC61NEN9_9BACT</name>
<dbReference type="EMBL" id="CP081303">
    <property type="protein sequence ID" value="QZE14047.1"/>
    <property type="molecule type" value="Genomic_DNA"/>
</dbReference>